<name>A0A951QJN1_9CYAN</name>
<evidence type="ECO:0000313" key="1">
    <source>
        <dbReference type="EMBL" id="MBW4667292.1"/>
    </source>
</evidence>
<reference evidence="1" key="1">
    <citation type="submission" date="2021-05" db="EMBL/GenBank/DDBJ databases">
        <authorList>
            <person name="Pietrasiak N."/>
            <person name="Ward R."/>
            <person name="Stajich J.E."/>
            <person name="Kurbessoian T."/>
        </authorList>
    </citation>
    <scope>NUCLEOTIDE SEQUENCE</scope>
    <source>
        <strain evidence="1">GSE-NOS-MK-12-04C</strain>
    </source>
</reference>
<dbReference type="Proteomes" id="UP000729701">
    <property type="component" value="Unassembled WGS sequence"/>
</dbReference>
<evidence type="ECO:0000313" key="2">
    <source>
        <dbReference type="Proteomes" id="UP000729701"/>
    </source>
</evidence>
<dbReference type="AlphaFoldDB" id="A0A951QJN1"/>
<accession>A0A951QJN1</accession>
<comment type="caution">
    <text evidence="1">The sequence shown here is derived from an EMBL/GenBank/DDBJ whole genome shotgun (WGS) entry which is preliminary data.</text>
</comment>
<dbReference type="EMBL" id="JAHHGZ010000006">
    <property type="protein sequence ID" value="MBW4667292.1"/>
    <property type="molecule type" value="Genomic_DNA"/>
</dbReference>
<sequence>MSVTEQALLEKWRELPQDKQQQVLEFVEFLHIKALDPQALARINKASLGERLRQIRAKIVADGELLLTQDEIEKEIASRRGGLQETET</sequence>
<proteinExistence type="predicted"/>
<organism evidence="1 2">
    <name type="scientific">Cyanomargarita calcarea GSE-NOS-MK-12-04C</name>
    <dbReference type="NCBI Taxonomy" id="2839659"/>
    <lineage>
        <taxon>Bacteria</taxon>
        <taxon>Bacillati</taxon>
        <taxon>Cyanobacteriota</taxon>
        <taxon>Cyanophyceae</taxon>
        <taxon>Nostocales</taxon>
        <taxon>Cyanomargaritaceae</taxon>
        <taxon>Cyanomargarita</taxon>
    </lineage>
</organism>
<evidence type="ECO:0008006" key="3">
    <source>
        <dbReference type="Google" id="ProtNLM"/>
    </source>
</evidence>
<gene>
    <name evidence="1" type="ORF">KME60_07570</name>
</gene>
<protein>
    <recommendedName>
        <fullName evidence="3">DUF2281 domain-containing protein</fullName>
    </recommendedName>
</protein>
<reference evidence="1" key="2">
    <citation type="journal article" date="2022" name="Microbiol. Resour. Announc.">
        <title>Metagenome Sequencing to Explore Phylogenomics of Terrestrial Cyanobacteria.</title>
        <authorList>
            <person name="Ward R.D."/>
            <person name="Stajich J.E."/>
            <person name="Johansen J.R."/>
            <person name="Huntemann M."/>
            <person name="Clum A."/>
            <person name="Foster B."/>
            <person name="Foster B."/>
            <person name="Roux S."/>
            <person name="Palaniappan K."/>
            <person name="Varghese N."/>
            <person name="Mukherjee S."/>
            <person name="Reddy T.B.K."/>
            <person name="Daum C."/>
            <person name="Copeland A."/>
            <person name="Chen I.A."/>
            <person name="Ivanova N.N."/>
            <person name="Kyrpides N.C."/>
            <person name="Shapiro N."/>
            <person name="Eloe-Fadrosh E.A."/>
            <person name="Pietrasiak N."/>
        </authorList>
    </citation>
    <scope>NUCLEOTIDE SEQUENCE</scope>
    <source>
        <strain evidence="1">GSE-NOS-MK-12-04C</strain>
    </source>
</reference>